<dbReference type="HOGENOM" id="CLU_142442_0_0_1"/>
<name>G0MD54_CAEBE</name>
<dbReference type="Proteomes" id="UP000008068">
    <property type="component" value="Unassembled WGS sequence"/>
</dbReference>
<reference evidence="3" key="1">
    <citation type="submission" date="2011-07" db="EMBL/GenBank/DDBJ databases">
        <authorList>
            <consortium name="Caenorhabditis brenneri Sequencing and Analysis Consortium"/>
            <person name="Wilson R.K."/>
        </authorList>
    </citation>
    <scope>NUCLEOTIDE SEQUENCE [LARGE SCALE GENOMIC DNA]</scope>
    <source>
        <strain evidence="3">PB2801</strain>
    </source>
</reference>
<dbReference type="InParanoid" id="G0MD54"/>
<feature type="chain" id="PRO_5003403007" evidence="1">
    <location>
        <begin position="18"/>
        <end position="156"/>
    </location>
</feature>
<evidence type="ECO:0000313" key="2">
    <source>
        <dbReference type="EMBL" id="EGT49619.1"/>
    </source>
</evidence>
<proteinExistence type="predicted"/>
<protein>
    <submittedName>
        <fullName evidence="2">Uncharacterized protein</fullName>
    </submittedName>
</protein>
<sequence length="156" mass="17560">MIFLAVIGVALLQVALPAPITSQAECVITVNLFRSNYAKQHQIANMNELVYNKGMEILILKNLDIDALMKCDTPSHTVFEKIEMFSDMNENFKGFEDKISAPNRTDLACFKRRCEENGQDVYGLAFYRSTTPSITGPPGTKCPEDRPFSRRGLYSL</sequence>
<dbReference type="EMBL" id="GL379790">
    <property type="protein sequence ID" value="EGT49619.1"/>
    <property type="molecule type" value="Genomic_DNA"/>
</dbReference>
<evidence type="ECO:0000313" key="3">
    <source>
        <dbReference type="Proteomes" id="UP000008068"/>
    </source>
</evidence>
<keyword evidence="3" id="KW-1185">Reference proteome</keyword>
<feature type="signal peptide" evidence="1">
    <location>
        <begin position="1"/>
        <end position="17"/>
    </location>
</feature>
<organism evidence="3">
    <name type="scientific">Caenorhabditis brenneri</name>
    <name type="common">Nematode worm</name>
    <dbReference type="NCBI Taxonomy" id="135651"/>
    <lineage>
        <taxon>Eukaryota</taxon>
        <taxon>Metazoa</taxon>
        <taxon>Ecdysozoa</taxon>
        <taxon>Nematoda</taxon>
        <taxon>Chromadorea</taxon>
        <taxon>Rhabditida</taxon>
        <taxon>Rhabditina</taxon>
        <taxon>Rhabditomorpha</taxon>
        <taxon>Rhabditoidea</taxon>
        <taxon>Rhabditidae</taxon>
        <taxon>Peloderinae</taxon>
        <taxon>Caenorhabditis</taxon>
    </lineage>
</organism>
<accession>G0MD54</accession>
<evidence type="ECO:0000256" key="1">
    <source>
        <dbReference type="SAM" id="SignalP"/>
    </source>
</evidence>
<keyword evidence="1" id="KW-0732">Signal</keyword>
<dbReference type="AlphaFoldDB" id="G0MD54"/>
<gene>
    <name evidence="2" type="ORF">CAEBREN_07053</name>
</gene>